<dbReference type="Pfam" id="PF13399">
    <property type="entry name" value="LytR_C"/>
    <property type="match status" value="1"/>
</dbReference>
<feature type="domain" description="LytR/CpsA/Psr regulator C-terminal" evidence="2">
    <location>
        <begin position="104"/>
        <end position="192"/>
    </location>
</feature>
<dbReference type="EMBL" id="SHLA01000001">
    <property type="protein sequence ID" value="RZU63630.1"/>
    <property type="molecule type" value="Genomic_DNA"/>
</dbReference>
<dbReference type="OrthoDB" id="4864198at2"/>
<dbReference type="InterPro" id="IPR027381">
    <property type="entry name" value="LytR/CpsA/Psr_C"/>
</dbReference>
<organism evidence="3 4">
    <name type="scientific">Zhihengliuella halotolerans</name>
    <dbReference type="NCBI Taxonomy" id="370736"/>
    <lineage>
        <taxon>Bacteria</taxon>
        <taxon>Bacillati</taxon>
        <taxon>Actinomycetota</taxon>
        <taxon>Actinomycetes</taxon>
        <taxon>Micrococcales</taxon>
        <taxon>Micrococcaceae</taxon>
        <taxon>Zhihengliuella</taxon>
    </lineage>
</organism>
<keyword evidence="4" id="KW-1185">Reference proteome</keyword>
<evidence type="ECO:0000256" key="1">
    <source>
        <dbReference type="SAM" id="Phobius"/>
    </source>
</evidence>
<comment type="caution">
    <text evidence="3">The sequence shown here is derived from an EMBL/GenBank/DDBJ whole genome shotgun (WGS) entry which is preliminary data.</text>
</comment>
<gene>
    <name evidence="3" type="ORF">EV380_3254</name>
</gene>
<accession>A0A4Q8AGW4</accession>
<evidence type="ECO:0000259" key="2">
    <source>
        <dbReference type="Pfam" id="PF13399"/>
    </source>
</evidence>
<dbReference type="Gene3D" id="3.30.70.2390">
    <property type="match status" value="1"/>
</dbReference>
<evidence type="ECO:0000313" key="4">
    <source>
        <dbReference type="Proteomes" id="UP000292685"/>
    </source>
</evidence>
<dbReference type="RefSeq" id="WP_130451966.1">
    <property type="nucleotide sequence ID" value="NZ_SHLA01000001.1"/>
</dbReference>
<feature type="transmembrane region" description="Helical" evidence="1">
    <location>
        <begin position="43"/>
        <end position="67"/>
    </location>
</feature>
<keyword evidence="1" id="KW-1133">Transmembrane helix</keyword>
<protein>
    <submittedName>
        <fullName evidence="3">LytR cell envelope-related transcriptional attenuator</fullName>
    </submittedName>
</protein>
<dbReference type="Proteomes" id="UP000292685">
    <property type="component" value="Unassembled WGS sequence"/>
</dbReference>
<proteinExistence type="predicted"/>
<reference evidence="3 4" key="1">
    <citation type="submission" date="2019-02" db="EMBL/GenBank/DDBJ databases">
        <title>Sequencing the genomes of 1000 actinobacteria strains.</title>
        <authorList>
            <person name="Klenk H.-P."/>
        </authorList>
    </citation>
    <scope>NUCLEOTIDE SEQUENCE [LARGE SCALE GENOMIC DNA]</scope>
    <source>
        <strain evidence="3 4">DSM 17364</strain>
    </source>
</reference>
<keyword evidence="1" id="KW-0472">Membrane</keyword>
<keyword evidence="1" id="KW-0812">Transmembrane</keyword>
<sequence length="211" mass="23077">MKNEDPRRWQDQRIVVQDDLMEIKAETHDPELVDSPEHFRRRLWHGIVLTFIFLLVVAVGITAYLVLARKVELPFLPMGPEETVAAQDDNDCPAGEFEYLSHGDVTIDVYNGSVQAGLAGDVRDRLVKRGFVSGRVGNQQLSNRGAVSAIVVSGADGRDEALTVQRHLPGSTYAFDGRLGDGHVVVLVGEGYDGVTKAADLDREPGPLACE</sequence>
<evidence type="ECO:0000313" key="3">
    <source>
        <dbReference type="EMBL" id="RZU63630.1"/>
    </source>
</evidence>
<name>A0A4Q8AGW4_9MICC</name>
<dbReference type="AlphaFoldDB" id="A0A4Q8AGW4"/>